<reference evidence="2 3" key="1">
    <citation type="submission" date="2012-05" db="EMBL/GenBank/DDBJ databases">
        <title>Recombination and specialization in a pathogen metapopulation.</title>
        <authorList>
            <person name="Gardiner A."/>
            <person name="Kemen E."/>
            <person name="Schultz-Larsen T."/>
            <person name="MacLean D."/>
            <person name="Van Oosterhout C."/>
            <person name="Jones J.D.G."/>
        </authorList>
    </citation>
    <scope>NUCLEOTIDE SEQUENCE [LARGE SCALE GENOMIC DNA]</scope>
    <source>
        <strain evidence="2 3">Ac Nc2</strain>
    </source>
</reference>
<feature type="compositionally biased region" description="Basic residues" evidence="1">
    <location>
        <begin position="457"/>
        <end position="466"/>
    </location>
</feature>
<feature type="compositionally biased region" description="Basic and acidic residues" evidence="1">
    <location>
        <begin position="389"/>
        <end position="401"/>
    </location>
</feature>
<dbReference type="AlphaFoldDB" id="A0A024FY31"/>
<dbReference type="InParanoid" id="A0A024FY31"/>
<feature type="region of interest" description="Disordered" evidence="1">
    <location>
        <begin position="448"/>
        <end position="506"/>
    </location>
</feature>
<dbReference type="EMBL" id="CAIX01000002">
    <property type="protein sequence ID" value="CCI39489.1"/>
    <property type="molecule type" value="Genomic_DNA"/>
</dbReference>
<dbReference type="Proteomes" id="UP000053237">
    <property type="component" value="Unassembled WGS sequence"/>
</dbReference>
<organism evidence="2 3">
    <name type="scientific">Albugo candida</name>
    <dbReference type="NCBI Taxonomy" id="65357"/>
    <lineage>
        <taxon>Eukaryota</taxon>
        <taxon>Sar</taxon>
        <taxon>Stramenopiles</taxon>
        <taxon>Oomycota</taxon>
        <taxon>Peronosporomycetes</taxon>
        <taxon>Albuginales</taxon>
        <taxon>Albuginaceae</taxon>
        <taxon>Albugo</taxon>
    </lineage>
</organism>
<feature type="compositionally biased region" description="Basic and acidic residues" evidence="1">
    <location>
        <begin position="486"/>
        <end position="500"/>
    </location>
</feature>
<proteinExistence type="predicted"/>
<evidence type="ECO:0000313" key="3">
    <source>
        <dbReference type="Proteomes" id="UP000053237"/>
    </source>
</evidence>
<evidence type="ECO:0000313" key="2">
    <source>
        <dbReference type="EMBL" id="CCI39489.1"/>
    </source>
</evidence>
<gene>
    <name evidence="2" type="ORF">BN9_002720</name>
</gene>
<name>A0A024FY31_9STRA</name>
<accession>A0A024FY31</accession>
<evidence type="ECO:0000256" key="1">
    <source>
        <dbReference type="SAM" id="MobiDB-lite"/>
    </source>
</evidence>
<sequence>MLLAENSWFCFMRATTTFLLNECLEALQCSENGSNRRLMEEFETQGTEDSAFDLSSQSRILAEREKVVVIESVNQQNDSLNIIDGQFSIHARLDSELKGSLLEKEKFTSLSRLRGSVVRLDRYVFLTTYQCNKLLNNRSTGSGNCICLWIEKMTVVETSGLVVDPVSNVTQHSVVQSRINELFESGQLMQTLIKSQILDDRYLFHDQDHQPQEAECIIPEDQEAKLQGQEGWDTQAPKITDSELIAENEPIVSGASAVGALTSQDFYFEQEDINCNFIPCGDVDSDAALQALSDQTEEKFEKIDVIEMSEVSMDPSIPVATSGLYNDFVGENDGQSKKMESSLEGRIDEGTLNKISSIDIMSVEAVPIDRDESDQMVDVSNETLLNTSESKERLQTSHECDEGQWYPDDQIPDDTILSSNEKIPVNLSPVREKSIHHELKPTIRVTNTSPFEETPKRLSKNSRKTGIRTEDTSAIKAIPSPQKTTQESKHCHTDRSQNEKSKRRKEQLVFPRTTTRLVGKTRLRPKTKTKKAEEDVPFNSECTPSLDYRKRLSFLSSKNGHIRPSKRYKHLFPPFNIEALKGMLARPVP</sequence>
<dbReference type="OrthoDB" id="79864at2759"/>
<keyword evidence="3" id="KW-1185">Reference proteome</keyword>
<feature type="region of interest" description="Disordered" evidence="1">
    <location>
        <begin position="387"/>
        <end position="409"/>
    </location>
</feature>
<comment type="caution">
    <text evidence="2">The sequence shown here is derived from an EMBL/GenBank/DDBJ whole genome shotgun (WGS) entry which is preliminary data.</text>
</comment>
<protein>
    <submittedName>
        <fullName evidence="2">Uncharacterized protein</fullName>
    </submittedName>
</protein>